<dbReference type="Proteomes" id="UP000602510">
    <property type="component" value="Unassembled WGS sequence"/>
</dbReference>
<reference evidence="1" key="1">
    <citation type="submission" date="2020-04" db="EMBL/GenBank/DDBJ databases">
        <title>Hybrid Assembly of Korean Phytophthora infestans isolates.</title>
        <authorList>
            <person name="Prokchorchik M."/>
            <person name="Lee Y."/>
            <person name="Seo J."/>
            <person name="Cho J.-H."/>
            <person name="Park Y.-E."/>
            <person name="Jang D.-C."/>
            <person name="Im J.-S."/>
            <person name="Choi J.-G."/>
            <person name="Park H.-J."/>
            <person name="Lee G.-B."/>
            <person name="Lee Y.-G."/>
            <person name="Hong S.-Y."/>
            <person name="Cho K."/>
            <person name="Sohn K.H."/>
        </authorList>
    </citation>
    <scope>NUCLEOTIDE SEQUENCE</scope>
    <source>
        <strain evidence="1">KR_1_A1</strain>
    </source>
</reference>
<accession>A0A833SZK3</accession>
<name>A0A833SZK3_PHYIN</name>
<dbReference type="EMBL" id="WSZM01000095">
    <property type="protein sequence ID" value="KAF4042913.1"/>
    <property type="molecule type" value="Genomic_DNA"/>
</dbReference>
<keyword evidence="2" id="KW-1185">Reference proteome</keyword>
<comment type="caution">
    <text evidence="1">The sequence shown here is derived from an EMBL/GenBank/DDBJ whole genome shotgun (WGS) entry which is preliminary data.</text>
</comment>
<sequence length="540" mass="59787">MANAEVPVVSCAFLRVGCDCEETLFAPTYISYCGCSLNISITFESEEAAAAADRKRDLLICARFESTTTSAIAGAGDVATAMLPGATVALPVSVLTPSERNAMESDWIKAEKASFELQAHVPKNAILYELNNCISPMWYYSYESGSTKAQRRMKHVLAAYVCILHTGDDGVVSTGVRLSTVILRLESPPFTMVSYRRQSTKSRSGQVHTPPLRGERLLPVHPPEFGSLLPPLAHVFQRNFVGSENDESIPAVTVRETASRQLQDRPRPAITDPVHRPQHLCCPVCHGKLTLGSSVHRLETVDLLQPLLLLQVFMKSVPINAFTQYDSTSVAEQNVAREPKVAIQSWNARSCTKPAETRFVQLSMGRFVIGGAPQKVNSVSNPTRKQVVLRSCANLLVSAFSSERFQALTATHLSAGVDEWHDDGEHTARVSCEKMYQFVAAIFDDLEQMLVSQGEDRYPSLVALVDDVLSLIYSEPTHSALRSTASTILLYKEDSIKAMVQDLYRVFEEHCQDAGDDFTPEKDRRWYPYSSSWFESVASH</sequence>
<evidence type="ECO:0000313" key="1">
    <source>
        <dbReference type="EMBL" id="KAF4042913.1"/>
    </source>
</evidence>
<dbReference type="AlphaFoldDB" id="A0A833SZK3"/>
<gene>
    <name evidence="1" type="ORF">GN244_ATG04832</name>
</gene>
<protein>
    <submittedName>
        <fullName evidence="1">Uncharacterized protein</fullName>
    </submittedName>
</protein>
<evidence type="ECO:0000313" key="2">
    <source>
        <dbReference type="Proteomes" id="UP000602510"/>
    </source>
</evidence>
<organism evidence="1 2">
    <name type="scientific">Phytophthora infestans</name>
    <name type="common">Potato late blight agent</name>
    <name type="synonym">Botrytis infestans</name>
    <dbReference type="NCBI Taxonomy" id="4787"/>
    <lineage>
        <taxon>Eukaryota</taxon>
        <taxon>Sar</taxon>
        <taxon>Stramenopiles</taxon>
        <taxon>Oomycota</taxon>
        <taxon>Peronosporomycetes</taxon>
        <taxon>Peronosporales</taxon>
        <taxon>Peronosporaceae</taxon>
        <taxon>Phytophthora</taxon>
    </lineage>
</organism>
<proteinExistence type="predicted"/>